<organism evidence="8 9">
    <name type="scientific">Scheffersomyces spartinae</name>
    <dbReference type="NCBI Taxonomy" id="45513"/>
    <lineage>
        <taxon>Eukaryota</taxon>
        <taxon>Fungi</taxon>
        <taxon>Dikarya</taxon>
        <taxon>Ascomycota</taxon>
        <taxon>Saccharomycotina</taxon>
        <taxon>Pichiomycetes</taxon>
        <taxon>Debaryomycetaceae</taxon>
        <taxon>Scheffersomyces</taxon>
    </lineage>
</organism>
<gene>
    <name evidence="8" type="ORF">KQ657_003242</name>
</gene>
<dbReference type="OrthoDB" id="3648309at2759"/>
<evidence type="ECO:0000256" key="7">
    <source>
        <dbReference type="SAM" id="Phobius"/>
    </source>
</evidence>
<accession>A0A9P7VCR6</accession>
<name>A0A9P7VCR6_9ASCO</name>
<dbReference type="Proteomes" id="UP000790833">
    <property type="component" value="Unassembled WGS sequence"/>
</dbReference>
<keyword evidence="9" id="KW-1185">Reference proteome</keyword>
<evidence type="ECO:0000256" key="5">
    <source>
        <dbReference type="ARBA" id="ARBA00023136"/>
    </source>
</evidence>
<keyword evidence="3 7" id="KW-0812">Transmembrane</keyword>
<dbReference type="EMBL" id="JAHMUF010000003">
    <property type="protein sequence ID" value="KAG7195479.1"/>
    <property type="molecule type" value="Genomic_DNA"/>
</dbReference>
<evidence type="ECO:0000256" key="6">
    <source>
        <dbReference type="SAM" id="MobiDB-lite"/>
    </source>
</evidence>
<evidence type="ECO:0000256" key="4">
    <source>
        <dbReference type="ARBA" id="ARBA00022989"/>
    </source>
</evidence>
<comment type="subcellular location">
    <subcellularLocation>
        <location evidence="1">Membrane</location>
        <topology evidence="1">Multi-pass membrane protein</topology>
    </subcellularLocation>
</comment>
<evidence type="ECO:0000256" key="3">
    <source>
        <dbReference type="ARBA" id="ARBA00022692"/>
    </source>
</evidence>
<dbReference type="AlphaFoldDB" id="A0A9P7VCR6"/>
<proteinExistence type="inferred from homology"/>
<evidence type="ECO:0000313" key="8">
    <source>
        <dbReference type="EMBL" id="KAG7195479.1"/>
    </source>
</evidence>
<feature type="transmembrane region" description="Helical" evidence="7">
    <location>
        <begin position="68"/>
        <end position="89"/>
    </location>
</feature>
<dbReference type="GO" id="GO:0015123">
    <property type="term" value="F:acetate transmembrane transporter activity"/>
    <property type="evidence" value="ECO:0007669"/>
    <property type="project" value="TreeGrafter"/>
</dbReference>
<keyword evidence="5 7" id="KW-0472">Membrane</keyword>
<sequence>MSSTDIQSKEHTNADSEIHPPEIHRVSEAGNGGEFVVLGNKHYYKHELMKAFGGNLNPGLATPPKHQFANPAPLGLSAFAFTTFVLSMYNAGAMGVKPPNVVLGAAAFYGGFIQMLAGIWELAVGNTFGGTALTSYGAFWLSYVAILVPAFGIEAAYEGTDQMGNAVAFYLLAWSLFTFMLTIVTMKSTLFFFSLFFCLAVTFLLLSIADFTGNSNVKTAGGVMGVITAFLGWYNAWAGTANKANSYITSWPIPLSKQ</sequence>
<reference evidence="8" key="1">
    <citation type="submission" date="2021-03" db="EMBL/GenBank/DDBJ databases">
        <authorList>
            <person name="Palmer J.M."/>
        </authorList>
    </citation>
    <scope>NUCLEOTIDE SEQUENCE</scope>
    <source>
        <strain evidence="8">ARV_011</strain>
    </source>
</reference>
<comment type="caution">
    <text evidence="8">The sequence shown here is derived from an EMBL/GenBank/DDBJ whole genome shotgun (WGS) entry which is preliminary data.</text>
</comment>
<dbReference type="GO" id="GO:0005886">
    <property type="term" value="C:plasma membrane"/>
    <property type="evidence" value="ECO:0007669"/>
    <property type="project" value="TreeGrafter"/>
</dbReference>
<dbReference type="InterPro" id="IPR047622">
    <property type="entry name" value="GPR1_FUN34_YAAH"/>
</dbReference>
<dbReference type="PANTHER" id="PTHR31123">
    <property type="entry name" value="ACCUMULATION OF DYADS PROTEIN 2-RELATED"/>
    <property type="match status" value="1"/>
</dbReference>
<dbReference type="NCBIfam" id="NF038013">
    <property type="entry name" value="AceTr_1"/>
    <property type="match status" value="1"/>
</dbReference>
<feature type="transmembrane region" description="Helical" evidence="7">
    <location>
        <begin position="164"/>
        <end position="184"/>
    </location>
</feature>
<feature type="transmembrane region" description="Helical" evidence="7">
    <location>
        <begin position="140"/>
        <end position="157"/>
    </location>
</feature>
<evidence type="ECO:0000256" key="1">
    <source>
        <dbReference type="ARBA" id="ARBA00004141"/>
    </source>
</evidence>
<feature type="region of interest" description="Disordered" evidence="6">
    <location>
        <begin position="1"/>
        <end position="27"/>
    </location>
</feature>
<dbReference type="PANTHER" id="PTHR31123:SF1">
    <property type="entry name" value="ACCUMULATION OF DYADS PROTEIN 2-RELATED"/>
    <property type="match status" value="1"/>
</dbReference>
<protein>
    <submittedName>
        <fullName evidence="8">Uncharacterized protein</fullName>
    </submittedName>
</protein>
<dbReference type="PROSITE" id="PS01114">
    <property type="entry name" value="GPR1_FUN34_YAAH"/>
    <property type="match status" value="1"/>
</dbReference>
<evidence type="ECO:0000256" key="2">
    <source>
        <dbReference type="ARBA" id="ARBA00005587"/>
    </source>
</evidence>
<keyword evidence="4 7" id="KW-1133">Transmembrane helix</keyword>
<dbReference type="GeneID" id="66116616"/>
<comment type="similarity">
    <text evidence="2">Belongs to the acetate uptake transporter (AceTr) (TC 2.A.96) family.</text>
</comment>
<dbReference type="Pfam" id="PF01184">
    <property type="entry name" value="Gpr1_Fun34_YaaH"/>
    <property type="match status" value="1"/>
</dbReference>
<dbReference type="InterPro" id="IPR051633">
    <property type="entry name" value="AceTr"/>
</dbReference>
<feature type="compositionally biased region" description="Basic and acidic residues" evidence="6">
    <location>
        <begin position="7"/>
        <end position="27"/>
    </location>
</feature>
<feature type="transmembrane region" description="Helical" evidence="7">
    <location>
        <begin position="190"/>
        <end position="208"/>
    </location>
</feature>
<dbReference type="InterPro" id="IPR000791">
    <property type="entry name" value="Gpr1/Fun34/SatP-like"/>
</dbReference>
<feature type="transmembrane region" description="Helical" evidence="7">
    <location>
        <begin position="220"/>
        <end position="237"/>
    </location>
</feature>
<dbReference type="RefSeq" id="XP_043051024.1">
    <property type="nucleotide sequence ID" value="XM_043193972.1"/>
</dbReference>
<evidence type="ECO:0000313" key="9">
    <source>
        <dbReference type="Proteomes" id="UP000790833"/>
    </source>
</evidence>
<feature type="transmembrane region" description="Helical" evidence="7">
    <location>
        <begin position="101"/>
        <end position="120"/>
    </location>
</feature>